<comment type="subcellular location">
    <subcellularLocation>
        <location evidence="1">Membrane</location>
        <topology evidence="1">Multi-pass membrane protein</topology>
    </subcellularLocation>
</comment>
<evidence type="ECO:0000256" key="3">
    <source>
        <dbReference type="ARBA" id="ARBA00022448"/>
    </source>
</evidence>
<evidence type="ECO:0000313" key="14">
    <source>
        <dbReference type="Proteomes" id="UP000324907"/>
    </source>
</evidence>
<gene>
    <name evidence="12" type="ORF">FNF27_04320</name>
    <name evidence="11" type="ORF">FNF28_02079</name>
    <name evidence="10" type="ORF">FNF31_01242</name>
</gene>
<dbReference type="SUPFAM" id="SSF103506">
    <property type="entry name" value="Mitochondrial carrier"/>
    <property type="match status" value="1"/>
</dbReference>
<evidence type="ECO:0000256" key="8">
    <source>
        <dbReference type="PROSITE-ProRule" id="PRU00282"/>
    </source>
</evidence>
<dbReference type="Proteomes" id="UP000322899">
    <property type="component" value="Unassembled WGS sequence"/>
</dbReference>
<feature type="repeat" description="Solcar" evidence="8">
    <location>
        <begin position="209"/>
        <end position="293"/>
    </location>
</feature>
<dbReference type="InterPro" id="IPR044712">
    <property type="entry name" value="SLC25A32-like"/>
</dbReference>
<dbReference type="EMBL" id="VLTL01000022">
    <property type="protein sequence ID" value="KAA0169467.1"/>
    <property type="molecule type" value="Genomic_DNA"/>
</dbReference>
<dbReference type="EMBL" id="VLTO01000024">
    <property type="protein sequence ID" value="KAA0174309.1"/>
    <property type="molecule type" value="Genomic_DNA"/>
</dbReference>
<reference evidence="13 14" key="1">
    <citation type="submission" date="2019-07" db="EMBL/GenBank/DDBJ databases">
        <title>Genomes of Cafeteria roenbergensis.</title>
        <authorList>
            <person name="Fischer M.G."/>
            <person name="Hackl T."/>
            <person name="Roman M."/>
        </authorList>
    </citation>
    <scope>NUCLEOTIDE SEQUENCE [LARGE SCALE GENOMIC DNA]</scope>
    <source>
        <strain evidence="10 15">Cflag</strain>
        <strain evidence="12 13">E4-10P</strain>
        <strain evidence="11 14">RCC970-E3</strain>
    </source>
</reference>
<evidence type="ECO:0000313" key="10">
    <source>
        <dbReference type="EMBL" id="KAA0166867.1"/>
    </source>
</evidence>
<dbReference type="Gene3D" id="1.50.40.10">
    <property type="entry name" value="Mitochondrial carrier domain"/>
    <property type="match status" value="2"/>
</dbReference>
<dbReference type="InterPro" id="IPR018108">
    <property type="entry name" value="MCP_transmembrane"/>
</dbReference>
<feature type="repeat" description="Solcar" evidence="8">
    <location>
        <begin position="3"/>
        <end position="96"/>
    </location>
</feature>
<name>A0A5A8DY18_CAFRO</name>
<dbReference type="GO" id="GO:0055085">
    <property type="term" value="P:transmembrane transport"/>
    <property type="evidence" value="ECO:0007669"/>
    <property type="project" value="InterPro"/>
</dbReference>
<comment type="caution">
    <text evidence="11">The sequence shown here is derived from an EMBL/GenBank/DDBJ whole genome shotgun (WGS) entry which is preliminary data.</text>
</comment>
<evidence type="ECO:0000313" key="15">
    <source>
        <dbReference type="Proteomes" id="UP000325113"/>
    </source>
</evidence>
<evidence type="ECO:0000256" key="2">
    <source>
        <dbReference type="ARBA" id="ARBA00006375"/>
    </source>
</evidence>
<evidence type="ECO:0000256" key="6">
    <source>
        <dbReference type="ARBA" id="ARBA00022989"/>
    </source>
</evidence>
<organism evidence="11 14">
    <name type="scientific">Cafeteria roenbergensis</name>
    <name type="common">Marine flagellate</name>
    <dbReference type="NCBI Taxonomy" id="33653"/>
    <lineage>
        <taxon>Eukaryota</taxon>
        <taxon>Sar</taxon>
        <taxon>Stramenopiles</taxon>
        <taxon>Bigyra</taxon>
        <taxon>Opalozoa</taxon>
        <taxon>Bicosoecida</taxon>
        <taxon>Cafeteriaceae</taxon>
        <taxon>Cafeteria</taxon>
    </lineage>
</organism>
<keyword evidence="6" id="KW-1133">Transmembrane helix</keyword>
<evidence type="ECO:0000256" key="5">
    <source>
        <dbReference type="ARBA" id="ARBA00022737"/>
    </source>
</evidence>
<dbReference type="AlphaFoldDB" id="A0A5A8DY18"/>
<protein>
    <recommendedName>
        <fullName evidence="16">Mitochondrial folate transporter/carrier</fullName>
    </recommendedName>
</protein>
<evidence type="ECO:0000256" key="9">
    <source>
        <dbReference type="RuleBase" id="RU000488"/>
    </source>
</evidence>
<proteinExistence type="inferred from homology"/>
<dbReference type="GO" id="GO:0006862">
    <property type="term" value="P:nucleotide transport"/>
    <property type="evidence" value="ECO:0007669"/>
    <property type="project" value="InterPro"/>
</dbReference>
<dbReference type="Pfam" id="PF00153">
    <property type="entry name" value="Mito_carr"/>
    <property type="match status" value="3"/>
</dbReference>
<evidence type="ECO:0008006" key="16">
    <source>
        <dbReference type="Google" id="ProtNLM"/>
    </source>
</evidence>
<keyword evidence="3 9" id="KW-0813">Transport</keyword>
<evidence type="ECO:0000313" key="12">
    <source>
        <dbReference type="EMBL" id="KAA0174309.1"/>
    </source>
</evidence>
<feature type="repeat" description="Solcar" evidence="8">
    <location>
        <begin position="112"/>
        <end position="203"/>
    </location>
</feature>
<evidence type="ECO:0000313" key="13">
    <source>
        <dbReference type="Proteomes" id="UP000322899"/>
    </source>
</evidence>
<evidence type="ECO:0000256" key="4">
    <source>
        <dbReference type="ARBA" id="ARBA00022692"/>
    </source>
</evidence>
<dbReference type="PROSITE" id="PS50920">
    <property type="entry name" value="SOLCAR"/>
    <property type="match status" value="3"/>
</dbReference>
<evidence type="ECO:0000256" key="7">
    <source>
        <dbReference type="ARBA" id="ARBA00023136"/>
    </source>
</evidence>
<dbReference type="EMBL" id="VLTM01000007">
    <property type="protein sequence ID" value="KAA0166867.1"/>
    <property type="molecule type" value="Genomic_DNA"/>
</dbReference>
<dbReference type="Proteomes" id="UP000324907">
    <property type="component" value="Unassembled WGS sequence"/>
</dbReference>
<evidence type="ECO:0000313" key="11">
    <source>
        <dbReference type="EMBL" id="KAA0169467.1"/>
    </source>
</evidence>
<keyword evidence="4 8" id="KW-0812">Transmembrane</keyword>
<dbReference type="PANTHER" id="PTHR45683">
    <property type="entry name" value="MITOCHONDRIAL NICOTINAMIDE ADENINE DINUCLEOTIDE TRANSPORTER 1-RELATED-RELATED"/>
    <property type="match status" value="1"/>
</dbReference>
<dbReference type="InterPro" id="IPR023395">
    <property type="entry name" value="MCP_dom_sf"/>
</dbReference>
<dbReference type="Proteomes" id="UP000325113">
    <property type="component" value="Unassembled WGS sequence"/>
</dbReference>
<sequence>MPDSGLLAGLAGGITSTAALHPIDLIKVRLQVQHVAFGDAGSGSHHQRYKGIVHAARLILKEEGLRGFYKGVVPGMAGSGLSWGLYFFFYERLKAKARVWAASSADGDSAKLGPAAHMACAMASGCATVMFTNPVWLVKTRLQLQLAAHSPGSPAPYSGMVDAFRSIVRQEGWTGLYRGVGPALLLTSHGAVQFAVYEELRRIEVPAGLAPLWHFAIGAASKVLATTVTYPYQVIKSRIQVRGSKFRGVIDCAMDAFRREGPIGFYRGYSANLLRVVPASAITLTAYEAFRPMFATMLGEAHRA</sequence>
<dbReference type="OrthoDB" id="428293at2759"/>
<comment type="similarity">
    <text evidence="2 9">Belongs to the mitochondrial carrier (TC 2.A.29) family.</text>
</comment>
<accession>A0A5A8DY18</accession>
<keyword evidence="5" id="KW-0677">Repeat</keyword>
<keyword evidence="7 8" id="KW-0472">Membrane</keyword>
<evidence type="ECO:0000256" key="1">
    <source>
        <dbReference type="ARBA" id="ARBA00004141"/>
    </source>
</evidence>
<dbReference type="GO" id="GO:0016020">
    <property type="term" value="C:membrane"/>
    <property type="evidence" value="ECO:0007669"/>
    <property type="project" value="UniProtKB-SubCell"/>
</dbReference>